<protein>
    <recommendedName>
        <fullName evidence="5">Actin-like protein ARP9</fullName>
    </recommendedName>
</protein>
<dbReference type="InterPro" id="IPR004000">
    <property type="entry name" value="Actin"/>
</dbReference>
<evidence type="ECO:0000313" key="4">
    <source>
        <dbReference type="Proteomes" id="UP000307173"/>
    </source>
</evidence>
<keyword evidence="4" id="KW-1185">Reference proteome</keyword>
<proteinExistence type="inferred from homology"/>
<reference evidence="3 4" key="1">
    <citation type="journal article" date="2019" name="Front. Genet.">
        <title>Whole-Genome Sequencing of the Opportunistic Yeast Pathogen Candida inconspicua Uncovers Its Hybrid Origin.</title>
        <authorList>
            <person name="Mixao V."/>
            <person name="Hansen A.P."/>
            <person name="Saus E."/>
            <person name="Boekhout T."/>
            <person name="Lass-Florl C."/>
            <person name="Gabaldon T."/>
        </authorList>
    </citation>
    <scope>NUCLEOTIDE SEQUENCE [LARGE SCALE GENOMIC DNA]</scope>
    <source>
        <strain evidence="3 4">CBS 180</strain>
    </source>
</reference>
<comment type="similarity">
    <text evidence="1">Belongs to the actin family.</text>
</comment>
<sequence>MVPGYKDDSYMIIQPGSQHTLVTFGLQDPLEVPSHSIATVVYQNQEDKSFSLQDSAESKPIYPIVQGEIVDNEAFMFFIHSTVTSVINDRNNALTEPGENEDGTPSTRVTEEFGLEHVNLLLVQTSGQWNPLYVESIVTYAFETMNIHSISIIPLELCASFSFGSLANALVIDLGYEKTEITPMIDYQVFSPGKKIVKKGGNSINKVLSKLLPHLTESQIEELKKSHIFECLSEEDAKNSFFGMEGLIENLEDKNKEDDGVLDIAAIVTSDKPTREILEDSKKNKKHVETRPNSELETNTFVDSNGNEITVGKERFQGCNDLIDSIVFNIYHALKKVPDLKKRQDCYDNIIICGQTSKIKGLKEKIIFHLFSNYVVISDNKLLQPQSQFRNDVRPIDDTSILQVPRHLKLVPKVEYFSEWKKHGFENCSFLGAEILSKQVFNSSNEFSLSKEVFSEKGPSAIWESAL</sequence>
<evidence type="ECO:0008006" key="5">
    <source>
        <dbReference type="Google" id="ProtNLM"/>
    </source>
</evidence>
<dbReference type="Pfam" id="PF00022">
    <property type="entry name" value="Actin"/>
    <property type="match status" value="1"/>
</dbReference>
<dbReference type="Proteomes" id="UP000307173">
    <property type="component" value="Unassembled WGS sequence"/>
</dbReference>
<gene>
    <name evidence="3" type="ORF">CANINC_002232</name>
</gene>
<dbReference type="SMART" id="SM00268">
    <property type="entry name" value="ACTIN"/>
    <property type="match status" value="1"/>
</dbReference>
<organism evidence="3 4">
    <name type="scientific">Pichia inconspicua</name>
    <dbReference type="NCBI Taxonomy" id="52247"/>
    <lineage>
        <taxon>Eukaryota</taxon>
        <taxon>Fungi</taxon>
        <taxon>Dikarya</taxon>
        <taxon>Ascomycota</taxon>
        <taxon>Saccharomycotina</taxon>
        <taxon>Pichiomycetes</taxon>
        <taxon>Pichiales</taxon>
        <taxon>Pichiaceae</taxon>
        <taxon>Pichia</taxon>
    </lineage>
</organism>
<evidence type="ECO:0000313" key="3">
    <source>
        <dbReference type="EMBL" id="TID28964.1"/>
    </source>
</evidence>
<dbReference type="SUPFAM" id="SSF53067">
    <property type="entry name" value="Actin-like ATPase domain"/>
    <property type="match status" value="1"/>
</dbReference>
<dbReference type="Gene3D" id="3.90.640.60">
    <property type="match status" value="1"/>
</dbReference>
<feature type="region of interest" description="Disordered" evidence="2">
    <location>
        <begin position="281"/>
        <end position="301"/>
    </location>
</feature>
<feature type="compositionally biased region" description="Basic and acidic residues" evidence="2">
    <location>
        <begin position="281"/>
        <end position="294"/>
    </location>
</feature>
<dbReference type="Gene3D" id="3.30.420.40">
    <property type="match status" value="2"/>
</dbReference>
<comment type="caution">
    <text evidence="3">The sequence shown here is derived from an EMBL/GenBank/DDBJ whole genome shotgun (WGS) entry which is preliminary data.</text>
</comment>
<dbReference type="FunFam" id="3.90.640.60:FF:000002">
    <property type="entry name" value="Actin-like protein ARP9"/>
    <property type="match status" value="1"/>
</dbReference>
<dbReference type="OrthoDB" id="74201at2759"/>
<dbReference type="PANTHER" id="PTHR11937">
    <property type="entry name" value="ACTIN"/>
    <property type="match status" value="1"/>
</dbReference>
<dbReference type="InterPro" id="IPR043129">
    <property type="entry name" value="ATPase_NBD"/>
</dbReference>
<evidence type="ECO:0000256" key="2">
    <source>
        <dbReference type="SAM" id="MobiDB-lite"/>
    </source>
</evidence>
<dbReference type="EMBL" id="SELW01000355">
    <property type="protein sequence ID" value="TID28964.1"/>
    <property type="molecule type" value="Genomic_DNA"/>
</dbReference>
<name>A0A4T0X329_9ASCO</name>
<dbReference type="AlphaFoldDB" id="A0A4T0X329"/>
<evidence type="ECO:0000256" key="1">
    <source>
        <dbReference type="RuleBase" id="RU000487"/>
    </source>
</evidence>
<dbReference type="STRING" id="52247.A0A4T0X329"/>
<accession>A0A4T0X329</accession>